<evidence type="ECO:0000256" key="3">
    <source>
        <dbReference type="ARBA" id="ARBA00022806"/>
    </source>
</evidence>
<evidence type="ECO:0000313" key="7">
    <source>
        <dbReference type="Proteomes" id="UP000439113"/>
    </source>
</evidence>
<dbReference type="AlphaFoldDB" id="A0A6N8DRG8"/>
<dbReference type="GO" id="GO:0016787">
    <property type="term" value="F:hydrolase activity"/>
    <property type="evidence" value="ECO:0007669"/>
    <property type="project" value="UniProtKB-KW"/>
</dbReference>
<dbReference type="OrthoDB" id="9815222at2"/>
<reference evidence="6 7" key="1">
    <citation type="submission" date="2019-11" db="EMBL/GenBank/DDBJ databases">
        <title>Whole-genome sequence of a Rhodoblastus acidophilus DSM 142.</title>
        <authorList>
            <person name="Kyndt J.A."/>
            <person name="Meyer T.E."/>
        </authorList>
    </citation>
    <scope>NUCLEOTIDE SEQUENCE [LARGE SCALE GENOMIC DNA]</scope>
    <source>
        <strain evidence="6 7">DSM 142</strain>
    </source>
</reference>
<dbReference type="Pfam" id="PF00270">
    <property type="entry name" value="DEAD"/>
    <property type="match status" value="1"/>
</dbReference>
<dbReference type="InterPro" id="IPR050699">
    <property type="entry name" value="RNA-DNA_Helicase"/>
</dbReference>
<dbReference type="InterPro" id="IPR011545">
    <property type="entry name" value="DEAD/DEAH_box_helicase_dom"/>
</dbReference>
<dbReference type="GO" id="GO:0003676">
    <property type="term" value="F:nucleic acid binding"/>
    <property type="evidence" value="ECO:0007669"/>
    <property type="project" value="InterPro"/>
</dbReference>
<dbReference type="PANTHER" id="PTHR12131:SF1">
    <property type="entry name" value="ATP-DEPENDENT RNA HELICASE SUPV3L1, MITOCHONDRIAL-RELATED"/>
    <property type="match status" value="1"/>
</dbReference>
<gene>
    <name evidence="6" type="ORF">GJ654_19765</name>
</gene>
<evidence type="ECO:0000256" key="2">
    <source>
        <dbReference type="ARBA" id="ARBA00022801"/>
    </source>
</evidence>
<dbReference type="PROSITE" id="PS51192">
    <property type="entry name" value="HELICASE_ATP_BIND_1"/>
    <property type="match status" value="1"/>
</dbReference>
<keyword evidence="3 6" id="KW-0347">Helicase</keyword>
<feature type="domain" description="Helicase ATP-binding" evidence="5">
    <location>
        <begin position="92"/>
        <end position="247"/>
    </location>
</feature>
<protein>
    <submittedName>
        <fullName evidence="6">DEAD/DEAH box helicase</fullName>
    </submittedName>
</protein>
<dbReference type="GO" id="GO:0004386">
    <property type="term" value="F:helicase activity"/>
    <property type="evidence" value="ECO:0007669"/>
    <property type="project" value="UniProtKB-KW"/>
</dbReference>
<dbReference type="Gene3D" id="3.40.50.300">
    <property type="entry name" value="P-loop containing nucleotide triphosphate hydrolases"/>
    <property type="match status" value="2"/>
</dbReference>
<dbReference type="SUPFAM" id="SSF52540">
    <property type="entry name" value="P-loop containing nucleoside triphosphate hydrolases"/>
    <property type="match status" value="1"/>
</dbReference>
<sequence length="708" mass="81120">MDIFAICYEINQLLLVKNDLAARNLLIRLLADLDRAGTAYPQVVNHMIRATGLFPYLQLDNASWDQKYVYQAFEVDVGRRVATLHREQSSVLSKLLDGKNIAVSAPTSFGKSFIIDAFIAAKHPNNVVIIVPTIALMDETRRRLFKKFSDQYTIITAPDTRLGNKNIFIFPQERAFGYLSTFNVIDLLVIDEFYKASQEHDRERAPSLIKAILKLSKKAKQRYYLAPNIKKLGDNAFTRDMEFMELLDFNTVYLNIQEPYKEISGDAAKKDNKLIEIISPRTQKSLIYAGTYSEINKIADLVIERIPPVTRLYTNHFSRWLRKNYQSDWVLADLVDRAIGVHNGSMHRCLSQLQVRLFEYEDGFDSIISTSSIIEGVNTSAQNVIIWRSKLGRNNLKDFTYKNIIGRGGRMFKYFVGNIYLLDAPPKSEDTQLEIEFPDEILGTLDEDHDTDQLEEHQIERIIEYRELMSLIVGDNNLARIKRENLLQSSDADFLLRLATDMKDHPEEWRGFAYLNSSNPNHWDNTLYKVLKLKPGGWDASWSTLVSVVKAIAHNWDRDLSQVISSLKTDGINIDEFFKLERNVTFKLSTLLGDANELYKLIINPSVDISTFVGKLSRAFLPTAVYHLEEYGLPRMISKKINAAGLIDFQDPNMDLSRALERFKYLGKNEVLAIETLDPFDRYVVKFFFDGITADELIETDNSEGGSA</sequence>
<dbReference type="PANTHER" id="PTHR12131">
    <property type="entry name" value="ATP-DEPENDENT RNA AND DNA HELICASE"/>
    <property type="match status" value="1"/>
</dbReference>
<keyword evidence="2" id="KW-0378">Hydrolase</keyword>
<dbReference type="GO" id="GO:0005524">
    <property type="term" value="F:ATP binding"/>
    <property type="evidence" value="ECO:0007669"/>
    <property type="project" value="UniProtKB-KW"/>
</dbReference>
<evidence type="ECO:0000259" key="5">
    <source>
        <dbReference type="PROSITE" id="PS51192"/>
    </source>
</evidence>
<accession>A0A6N8DRG8</accession>
<comment type="caution">
    <text evidence="6">The sequence shown here is derived from an EMBL/GenBank/DDBJ whole genome shotgun (WGS) entry which is preliminary data.</text>
</comment>
<dbReference type="InterPro" id="IPR014001">
    <property type="entry name" value="Helicase_ATP-bd"/>
</dbReference>
<name>A0A6N8DRG8_RHOAC</name>
<keyword evidence="1" id="KW-0547">Nucleotide-binding</keyword>
<dbReference type="EMBL" id="WNKS01000030">
    <property type="protein sequence ID" value="MTV33222.1"/>
    <property type="molecule type" value="Genomic_DNA"/>
</dbReference>
<dbReference type="Proteomes" id="UP000439113">
    <property type="component" value="Unassembled WGS sequence"/>
</dbReference>
<organism evidence="6 7">
    <name type="scientific">Rhodoblastus acidophilus</name>
    <name type="common">Rhodopseudomonas acidophila</name>
    <dbReference type="NCBI Taxonomy" id="1074"/>
    <lineage>
        <taxon>Bacteria</taxon>
        <taxon>Pseudomonadati</taxon>
        <taxon>Pseudomonadota</taxon>
        <taxon>Alphaproteobacteria</taxon>
        <taxon>Hyphomicrobiales</taxon>
        <taxon>Rhodoblastaceae</taxon>
        <taxon>Rhodoblastus</taxon>
    </lineage>
</organism>
<evidence type="ECO:0000256" key="1">
    <source>
        <dbReference type="ARBA" id="ARBA00022741"/>
    </source>
</evidence>
<dbReference type="InterPro" id="IPR027417">
    <property type="entry name" value="P-loop_NTPase"/>
</dbReference>
<proteinExistence type="predicted"/>
<evidence type="ECO:0000256" key="4">
    <source>
        <dbReference type="ARBA" id="ARBA00022840"/>
    </source>
</evidence>
<keyword evidence="4" id="KW-0067">ATP-binding</keyword>
<evidence type="ECO:0000313" key="6">
    <source>
        <dbReference type="EMBL" id="MTV33222.1"/>
    </source>
</evidence>
<dbReference type="SMART" id="SM00487">
    <property type="entry name" value="DEXDc"/>
    <property type="match status" value="1"/>
</dbReference>